<dbReference type="EMBL" id="BAABUK010000032">
    <property type="protein sequence ID" value="GAA5816466.1"/>
    <property type="molecule type" value="Genomic_DNA"/>
</dbReference>
<dbReference type="Proteomes" id="UP001473302">
    <property type="component" value="Unassembled WGS sequence"/>
</dbReference>
<evidence type="ECO:0000256" key="3">
    <source>
        <dbReference type="SAM" id="SignalP"/>
    </source>
</evidence>
<keyword evidence="1 3" id="KW-0732">Signal</keyword>
<feature type="region of interest" description="Disordered" evidence="2">
    <location>
        <begin position="47"/>
        <end position="87"/>
    </location>
</feature>
<keyword evidence="6" id="KW-1185">Reference proteome</keyword>
<dbReference type="PANTHER" id="PTHR31836:SF21">
    <property type="entry name" value="EXPANSIN-LIKE PROTEIN 7"/>
    <property type="match status" value="1"/>
</dbReference>
<feature type="signal peptide" evidence="3">
    <location>
        <begin position="1"/>
        <end position="19"/>
    </location>
</feature>
<evidence type="ECO:0000256" key="1">
    <source>
        <dbReference type="ARBA" id="ARBA00022729"/>
    </source>
</evidence>
<feature type="compositionally biased region" description="Gly residues" evidence="2">
    <location>
        <begin position="178"/>
        <end position="189"/>
    </location>
</feature>
<gene>
    <name evidence="5" type="ORF">MFLAVUS_009995</name>
</gene>
<feature type="compositionally biased region" description="Gly residues" evidence="2">
    <location>
        <begin position="196"/>
        <end position="207"/>
    </location>
</feature>
<evidence type="ECO:0000313" key="5">
    <source>
        <dbReference type="EMBL" id="GAA5816466.1"/>
    </source>
</evidence>
<proteinExistence type="predicted"/>
<evidence type="ECO:0000313" key="6">
    <source>
        <dbReference type="Proteomes" id="UP001473302"/>
    </source>
</evidence>
<feature type="compositionally biased region" description="Low complexity" evidence="2">
    <location>
        <begin position="128"/>
        <end position="142"/>
    </location>
</feature>
<name>A0ABP9ZBK6_9FUNG</name>
<feature type="region of interest" description="Disordered" evidence="2">
    <location>
        <begin position="117"/>
        <end position="249"/>
    </location>
</feature>
<feature type="compositionally biased region" description="Low complexity" evidence="2">
    <location>
        <begin position="208"/>
        <end position="244"/>
    </location>
</feature>
<sequence length="383" mass="41060">MKGVLTAICALALLGSATAKTFPNDLYYSHHPDLAVADASGSGYSRGRNSLYEGPQRYSYGEDAPTDYNDRRPYRANYGSNERKGSLVYNQDGSINWAETKSKKHKVAEVDEKGYLKFPIDGSRDNHVSGNGNSGNGNNVNNRISSTDPNNNNQQNNNDQYDGSYGNRNQGDYNSNGGNQGGNSNGGNQGSNSYGGNQGGNNYGGNQGSNNYGQESNSYGGNNQGSNSYNQGNNYGNQGSDNSQPANNYRTSQKYNAYRDDTKSNAGFAGGMRLAGAEPQDGYFRGTGTFYDLETRTGTCGKQHKNTEMVAALNAEQMGDSNSSNEKCGKEIEVVGPNGKTITVTVVDSCKTCESGGLDLSPAAYEELGDFSHGSIPIKWKFM</sequence>
<dbReference type="InterPro" id="IPR036908">
    <property type="entry name" value="RlpA-like_sf"/>
</dbReference>
<dbReference type="InterPro" id="IPR009009">
    <property type="entry name" value="RlpA-like_DPBB"/>
</dbReference>
<evidence type="ECO:0000256" key="2">
    <source>
        <dbReference type="SAM" id="MobiDB-lite"/>
    </source>
</evidence>
<feature type="chain" id="PRO_5045988207" description="RlpA-like protein double-psi beta-barrel domain-containing protein" evidence="3">
    <location>
        <begin position="20"/>
        <end position="383"/>
    </location>
</feature>
<dbReference type="PANTHER" id="PTHR31836">
    <property type="match status" value="1"/>
</dbReference>
<dbReference type="SUPFAM" id="SSF50685">
    <property type="entry name" value="Barwin-like endoglucanases"/>
    <property type="match status" value="1"/>
</dbReference>
<comment type="caution">
    <text evidence="5">The sequence shown here is derived from an EMBL/GenBank/DDBJ whole genome shotgun (WGS) entry which is preliminary data.</text>
</comment>
<dbReference type="InterPro" id="IPR051477">
    <property type="entry name" value="Expansin_CellWall"/>
</dbReference>
<reference evidence="5 6" key="1">
    <citation type="submission" date="2024-04" db="EMBL/GenBank/DDBJ databases">
        <title>genome sequences of Mucor flavus KT1a and Helicostylum pulchrum KT1b strains isolated from the surface of a dry-aged beef.</title>
        <authorList>
            <person name="Toyotome T."/>
            <person name="Hosono M."/>
            <person name="Torimaru M."/>
            <person name="Fukuda K."/>
            <person name="Mikami N."/>
        </authorList>
    </citation>
    <scope>NUCLEOTIDE SEQUENCE [LARGE SCALE GENOMIC DNA]</scope>
    <source>
        <strain evidence="5 6">KT1a</strain>
    </source>
</reference>
<protein>
    <recommendedName>
        <fullName evidence="4">RlpA-like protein double-psi beta-barrel domain-containing protein</fullName>
    </recommendedName>
</protein>
<accession>A0ABP9ZBK6</accession>
<dbReference type="CDD" id="cd22191">
    <property type="entry name" value="DPBB_RlpA_EXP_N-like"/>
    <property type="match status" value="1"/>
</dbReference>
<dbReference type="Pfam" id="PF03330">
    <property type="entry name" value="DPBB_1"/>
    <property type="match status" value="1"/>
</dbReference>
<feature type="domain" description="RlpA-like protein double-psi beta-barrel" evidence="4">
    <location>
        <begin position="299"/>
        <end position="379"/>
    </location>
</feature>
<organism evidence="5 6">
    <name type="scientific">Mucor flavus</name>
    <dbReference type="NCBI Taxonomy" id="439312"/>
    <lineage>
        <taxon>Eukaryota</taxon>
        <taxon>Fungi</taxon>
        <taxon>Fungi incertae sedis</taxon>
        <taxon>Mucoromycota</taxon>
        <taxon>Mucoromycotina</taxon>
        <taxon>Mucoromycetes</taxon>
        <taxon>Mucorales</taxon>
        <taxon>Mucorineae</taxon>
        <taxon>Mucoraceae</taxon>
        <taxon>Mucor</taxon>
    </lineage>
</organism>
<dbReference type="Gene3D" id="2.40.40.10">
    <property type="entry name" value="RlpA-like domain"/>
    <property type="match status" value="1"/>
</dbReference>
<evidence type="ECO:0000259" key="4">
    <source>
        <dbReference type="Pfam" id="PF03330"/>
    </source>
</evidence>